<organism evidence="1 2">
    <name type="scientific">Kumtagia ephedrae</name>
    <dbReference type="NCBI Taxonomy" id="2116701"/>
    <lineage>
        <taxon>Bacteria</taxon>
        <taxon>Pseudomonadati</taxon>
        <taxon>Pseudomonadota</taxon>
        <taxon>Alphaproteobacteria</taxon>
        <taxon>Hyphomicrobiales</taxon>
        <taxon>Phyllobacteriaceae</taxon>
        <taxon>Kumtagia</taxon>
    </lineage>
</organism>
<sequence length="286" mass="32219">MSQAYMSPDHFVHWATIEGFATKGGNIRLNKYMSASDSNGGSYTSQDLMNQLKGVMTRLGSTPPFKNYVRMFTGQGDINDFITLWNWMYDHLDEMRKLKIQTYSVRNNGDGTFTKIPGKILDLATVFKPSRPFPEAMAELVDNACFGWDCIGFVSQYLVTISHLDQYQTWKSDQYLTLGKFDPIKTLEDILPCCVIVFGDWHIVLVDGVDWIAYDDNTKTLSAKVSVSQSYTGGPHTRRDKILTQTRFGNGWSEINQTGVLDVAAKCRVGKNAAIEIRFPPYVAAD</sequence>
<gene>
    <name evidence="1" type="ORF">C7I84_18165</name>
</gene>
<dbReference type="OrthoDB" id="8163005at2"/>
<evidence type="ECO:0000313" key="2">
    <source>
        <dbReference type="Proteomes" id="UP000241229"/>
    </source>
</evidence>
<dbReference type="AlphaFoldDB" id="A0A2P7S3W8"/>
<dbReference type="EMBL" id="PXYK01000018">
    <property type="protein sequence ID" value="PSJ57173.1"/>
    <property type="molecule type" value="Genomic_DNA"/>
</dbReference>
<protein>
    <submittedName>
        <fullName evidence="1">Uncharacterized protein</fullName>
    </submittedName>
</protein>
<reference evidence="1 2" key="1">
    <citation type="submission" date="2018-03" db="EMBL/GenBank/DDBJ databases">
        <title>The draft genome of Mesorhizobium sp. 6GN-30.</title>
        <authorList>
            <person name="Liu L."/>
            <person name="Li L."/>
            <person name="Wang T."/>
            <person name="Zhang X."/>
            <person name="Liang L."/>
        </authorList>
    </citation>
    <scope>NUCLEOTIDE SEQUENCE [LARGE SCALE GENOMIC DNA]</scope>
    <source>
        <strain evidence="1 2">6GN30</strain>
    </source>
</reference>
<evidence type="ECO:0000313" key="1">
    <source>
        <dbReference type="EMBL" id="PSJ57173.1"/>
    </source>
</evidence>
<comment type="caution">
    <text evidence="1">The sequence shown here is derived from an EMBL/GenBank/DDBJ whole genome shotgun (WGS) entry which is preliminary data.</text>
</comment>
<dbReference type="RefSeq" id="WP_106773633.1">
    <property type="nucleotide sequence ID" value="NZ_PXYK01000018.1"/>
</dbReference>
<name>A0A2P7S3W8_9HYPH</name>
<keyword evidence="2" id="KW-1185">Reference proteome</keyword>
<accession>A0A2P7S3W8</accession>
<proteinExistence type="predicted"/>
<dbReference type="Proteomes" id="UP000241229">
    <property type="component" value="Unassembled WGS sequence"/>
</dbReference>